<feature type="region of interest" description="Disordered" evidence="2">
    <location>
        <begin position="2390"/>
        <end position="2417"/>
    </location>
</feature>
<evidence type="ECO:0000313" key="4">
    <source>
        <dbReference type="EMBL" id="KAJ8748468.1"/>
    </source>
</evidence>
<evidence type="ECO:0000256" key="2">
    <source>
        <dbReference type="SAM" id="MobiDB-lite"/>
    </source>
</evidence>
<feature type="repeat" description="WD" evidence="1">
    <location>
        <begin position="2428"/>
        <end position="2469"/>
    </location>
</feature>
<dbReference type="SUPFAM" id="SSF50998">
    <property type="entry name" value="Quinoprotein alcohol dehydrogenase-like"/>
    <property type="match status" value="1"/>
</dbReference>
<accession>A0AAV8S8H8</accession>
<reference evidence="4 5" key="1">
    <citation type="submission" date="2021-09" db="EMBL/GenBank/DDBJ databases">
        <title>Genomic insights and catalytic innovation underlie evolution of tropane alkaloids biosynthesis.</title>
        <authorList>
            <person name="Wang Y.-J."/>
            <person name="Tian T."/>
            <person name="Huang J.-P."/>
            <person name="Huang S.-X."/>
        </authorList>
    </citation>
    <scope>NUCLEOTIDE SEQUENCE [LARGE SCALE GENOMIC DNA]</scope>
    <source>
        <strain evidence="4">KIB-2018</strain>
        <tissue evidence="4">Leaf</tissue>
    </source>
</reference>
<dbReference type="PROSITE" id="PS50082">
    <property type="entry name" value="WD_REPEATS_2"/>
    <property type="match status" value="1"/>
</dbReference>
<name>A0AAV8S8H8_9ROSI</name>
<dbReference type="InterPro" id="IPR036322">
    <property type="entry name" value="WD40_repeat_dom_sf"/>
</dbReference>
<keyword evidence="1" id="KW-0853">WD repeat</keyword>
<dbReference type="FunFam" id="2.130.10.10:FF:001240">
    <property type="entry name" value="Transducin family protein / WD-40 repeat family protein"/>
    <property type="match status" value="1"/>
</dbReference>
<dbReference type="Gene3D" id="2.130.10.10">
    <property type="entry name" value="YVTN repeat-like/Quinoprotein amine dehydrogenase"/>
    <property type="match status" value="3"/>
</dbReference>
<dbReference type="InterPro" id="IPR022033">
    <property type="entry name" value="Rav1p_C"/>
</dbReference>
<dbReference type="GO" id="GO:0043291">
    <property type="term" value="C:RAVE complex"/>
    <property type="evidence" value="ECO:0007669"/>
    <property type="project" value="TreeGrafter"/>
</dbReference>
<organism evidence="4 5">
    <name type="scientific">Erythroxylum novogranatense</name>
    <dbReference type="NCBI Taxonomy" id="1862640"/>
    <lineage>
        <taxon>Eukaryota</taxon>
        <taxon>Viridiplantae</taxon>
        <taxon>Streptophyta</taxon>
        <taxon>Embryophyta</taxon>
        <taxon>Tracheophyta</taxon>
        <taxon>Spermatophyta</taxon>
        <taxon>Magnoliopsida</taxon>
        <taxon>eudicotyledons</taxon>
        <taxon>Gunneridae</taxon>
        <taxon>Pentapetalae</taxon>
        <taxon>rosids</taxon>
        <taxon>fabids</taxon>
        <taxon>Malpighiales</taxon>
        <taxon>Erythroxylaceae</taxon>
        <taxon>Erythroxylum</taxon>
    </lineage>
</organism>
<dbReference type="PANTHER" id="PTHR13950">
    <property type="entry name" value="RABCONNECTIN-RELATED"/>
    <property type="match status" value="1"/>
</dbReference>
<keyword evidence="5" id="KW-1185">Reference proteome</keyword>
<protein>
    <recommendedName>
        <fullName evidence="3">RAVE complex protein Rav1 C-terminal domain-containing protein</fullName>
    </recommendedName>
</protein>
<sequence>MPETKSVSAVDPVDHLPLTFLGSDVIPPAPTRSSTTVDWLPDFRSYSWVAYGASSVLVISHLPSPLSSGEILIGPILRQVFQLSANPSLPVSAVSWSPVTPSEGELAAAVDNRIYLFCYSDVEGSFSWSQNALLVQSTKVEAIKWSGSGDGIIAGGIDVVLWRKKNRSWEIAWKFKRDEPQNLVSATLSIAGLSATAAYSNELHCIGSSNASKSVLVCYSDEISEFVKTELVHPMPVSMIQWRPSTERKSQQDVNFLTRHVLLTCCLDGSVRLWTEVDNGKVRKLGKENSGFKAMSWSFCVAAVVEINQTLNGTLGKDVFFNWPTEIGGIGSTGEDSHDFLRQENELDKVGRCEWLIAFGPGTLISFWVVHCLDDISPMRFPRVSLWRRQELQDLEAGNFKKANLSNCKDWLLLNKATILRNHLSGPPSICSLIHLLPCNSFFWSMFHIKTHRNAAVSNLKHYFSCSISDVSSIGHTGKILQIVMHPQINEIGFAASLDSNGLLLFWLFSPLSSCNLHLPTMAPSWQICGKLVTHNFCSLYTSLEWAPSTLGKEHILLLGHQGGVDCFIVDVSQIQEKDVICEFLCTIPVTGHGPYEGGPTNIFAIPLPSTCKNSFKFNKFLLLGVWIKGFRALSWEVTVHSFDLSERCCICNFDDTSQSTSFLWRFEKKKSYRIYCIGVNPSSSQLPEPHSHNQITTFSVVCPGNLIPKEESLGFHKDTCSCVPAYIMATGSCDGSLKLWKSNSSNHRTPYIPWELVGEFVAHHGPISAICLTDSGHKIATICKESHVEETSIMHIYDLVNIMGAGSFVLEDSLPINGDVLSLRWLALGNGQLVLGVCLQNELRIYAQKCSNAQIFLNHGKTPNLHFWSCIAIKQTVPAFCDFVWGPQATAVVVHDRYFSVLGQWLFLGDAKQQAKIHNKLVMAVSEVAEDKDMPSSILTDHGIVVGDSKESLIDKFPAGSSSASPLESKVVKIWPTSSLHISMPQQNHCSSAMYQCWSILELANKLKETLPVYHPKALLVNIYSGNWKRAYMSIRHLVDCLSDTNISERRCGSGKHSQIIPSILLSNYFEGLLLKDSTYKEFKWNADERSPALFSQFALYSSTSNSSSSMSSYSSITSELVGFVEPVEKLYNLAALTNLDKLQLLAIIDLLGEVQHSASAYENLDECGRRFWVLLRFEQLCFYRSFGKSASIEELNVDSMPMSLAFHSDCQETLLNSFLSTDPSWNDMRALGVGFWFTNVSQLRTRMEKLARTQYLRKKDPKDCALLYIALNRLQVLAGLFKISKDEKDKPLVAFLVRNFQEEKNKAAALKNAYVLMGRHQLELAIAFFLLGGDTYSAVTVCVKNLGDQQLALVICRLVEGRGGPLEQYLITKFILPSTTERGDYWLTSMLQWELGNYCQSFLSMLGFSASSGIDKSVQSSNHVAFVDPLVGLYCLSLVNKNSLKNAIGEQSAAILGRWATFMSATAFNRCGLPLEALECLSSPLTITGAMDQGTGSSGDHHKHLPQVLRPSTSNISNWLSGDVAMHLDSHAKLELAVQYFSKVAMEHPDWPDNMGYVQHSSCSHGRTLKEEFQQKFFMGLSKFEQKFTMFWSCIIKMIFVWLWNKGSWFIGYDILLDYTSQNQAQETSYTVGKPAFYPVLSNLLLKDIQDTSLLLSRYLISCCLINFHPKSYSVEDGTSMELRSTWSYASQFYLPGFVSMLWNLRAAMSTFSCIFSEDIFSRTLAVLDLFEYYVHFASAWLQHDPKVLLLMVQPLIISCGTGHTQYEIDIVNLKNIIHQAAELLTCDLSIGNFLDSKVISEKPSGLGLHSLPDDEKQVIIGACLWQHMFRFMKHKLHLLSIKLEDIRSPEVPRGEFSSYLSSPMNFGCGSNKTTEQIEYPFMVMARILNNTLAHISSHHVRLLGSLLQQKVEKGLHISTFVWLKESNMSPLHQEEAGRTSHQDEFSNFDRLWNICADPNLISEALAQEKINWPRFVNIKSSKGWIDMFKGMTEDLKADDGHRICSSPYSEEAGSSARSLFRNGPAFLSSWQKDAITKNEVSCFHSFKEIYKRDGELLEALCINSTKECQIALASNRKGLIFFSWGDAASSGDQSDYVWSTNDWPPNGWAGTESTPVPTCVSPGVGLGIKKGSHLGLGGATIGVGYLTRPRKDLTGGAFGIPGYTGIGASGLGWEVQEDFEETVDPPATVANISTRALSSHPLKPFFLVGSSNTHIYLWEFGKEKATATYGVLPAANVPPPYALASISALQFDRCGHRFVSAASDGTVCTWQLEVGGRSNIYPTESSLCFNGYASDVTYVAASGSVIAAAGYNSNGINAVIWDTLAPPTTSQANIFCHEGGARSISVFDNDIGSGSISPLIVTGGKGGDVGLHDFRYIATGKTKRYRNFGNSDGGSSSSSGEPDTKKGSGNKSADQNTNGMLWYIPKAHSGSVTKISTIPHTSLFLTGSKDGDVKLWDAKAAKLIYHWPKLHDRRIFLQPSSRGFGGVVRAAVTDIQVVSRGFLTCGGDGSVKLIRFKDCHHGT</sequence>
<comment type="caution">
    <text evidence="4">The sequence shown here is derived from an EMBL/GenBank/DDBJ whole genome shotgun (WGS) entry which is preliminary data.</text>
</comment>
<dbReference type="Proteomes" id="UP001159364">
    <property type="component" value="Linkage Group LG12"/>
</dbReference>
<dbReference type="InterPro" id="IPR015943">
    <property type="entry name" value="WD40/YVTN_repeat-like_dom_sf"/>
</dbReference>
<proteinExistence type="predicted"/>
<dbReference type="Pfam" id="PF12234">
    <property type="entry name" value="Rav1p_C"/>
    <property type="match status" value="1"/>
</dbReference>
<dbReference type="PROSITE" id="PS50294">
    <property type="entry name" value="WD_REPEATS_REGION"/>
    <property type="match status" value="1"/>
</dbReference>
<feature type="compositionally biased region" description="Low complexity" evidence="2">
    <location>
        <begin position="2392"/>
        <end position="2403"/>
    </location>
</feature>
<dbReference type="SMART" id="SM00320">
    <property type="entry name" value="WD40"/>
    <property type="match status" value="12"/>
</dbReference>
<dbReference type="Pfam" id="PF00400">
    <property type="entry name" value="WD40"/>
    <property type="match status" value="1"/>
</dbReference>
<evidence type="ECO:0000313" key="5">
    <source>
        <dbReference type="Proteomes" id="UP001159364"/>
    </source>
</evidence>
<feature type="domain" description="RAVE complex protein Rav1 C-terminal" evidence="3">
    <location>
        <begin position="791"/>
        <end position="1408"/>
    </location>
</feature>
<gene>
    <name evidence="4" type="ORF">K2173_003364</name>
</gene>
<dbReference type="InterPro" id="IPR052208">
    <property type="entry name" value="DmX-like/RAVE_component"/>
</dbReference>
<dbReference type="GO" id="GO:0007035">
    <property type="term" value="P:vacuolar acidification"/>
    <property type="evidence" value="ECO:0007669"/>
    <property type="project" value="TreeGrafter"/>
</dbReference>
<evidence type="ECO:0000259" key="3">
    <source>
        <dbReference type="Pfam" id="PF12234"/>
    </source>
</evidence>
<dbReference type="SUPFAM" id="SSF50978">
    <property type="entry name" value="WD40 repeat-like"/>
    <property type="match status" value="1"/>
</dbReference>
<dbReference type="PANTHER" id="PTHR13950:SF9">
    <property type="entry name" value="RABCONNECTIN-3A"/>
    <property type="match status" value="1"/>
</dbReference>
<dbReference type="InterPro" id="IPR001680">
    <property type="entry name" value="WD40_rpt"/>
</dbReference>
<dbReference type="EMBL" id="JAIWQS010000012">
    <property type="protein sequence ID" value="KAJ8748468.1"/>
    <property type="molecule type" value="Genomic_DNA"/>
</dbReference>
<evidence type="ECO:0000256" key="1">
    <source>
        <dbReference type="PROSITE-ProRule" id="PRU00221"/>
    </source>
</evidence>
<dbReference type="InterPro" id="IPR011047">
    <property type="entry name" value="Quinoprotein_ADH-like_sf"/>
</dbReference>